<feature type="coiled-coil region" evidence="1">
    <location>
        <begin position="176"/>
        <end position="214"/>
    </location>
</feature>
<protein>
    <submittedName>
        <fullName evidence="2">Uncharacterized protein</fullName>
    </submittedName>
</protein>
<proteinExistence type="predicted"/>
<evidence type="ECO:0000313" key="3">
    <source>
        <dbReference type="Proteomes" id="UP001589767"/>
    </source>
</evidence>
<dbReference type="EMBL" id="JBHLWB010000001">
    <property type="protein sequence ID" value="MFC0308418.1"/>
    <property type="molecule type" value="Genomic_DNA"/>
</dbReference>
<evidence type="ECO:0000256" key="1">
    <source>
        <dbReference type="SAM" id="Coils"/>
    </source>
</evidence>
<evidence type="ECO:0000313" key="2">
    <source>
        <dbReference type="EMBL" id="MFC0308418.1"/>
    </source>
</evidence>
<accession>A0ABV6GYH5</accession>
<dbReference type="Proteomes" id="UP001589767">
    <property type="component" value="Unassembled WGS sequence"/>
</dbReference>
<dbReference type="RefSeq" id="WP_382368341.1">
    <property type="nucleotide sequence ID" value="NZ_JBHLWB010000001.1"/>
</dbReference>
<name>A0ABV6GYH5_9PAST</name>
<sequence length="509" mass="55222">MGKKHKLSVINTAIAGGLFEVNSRYGDAGAEFLKGLRGVDNQTGQVFNRGLIQISEYKINPEYAENNIKQQAGFAAEVVSVAKKNAEEIIKKSHKRYARSEDVAGYGSNNNTVDIIELLDGKELSTSQMKFIGENKLGDLLKKIARGDGSGNKNDLSRYMEVDKLEVPTEQVALAKKICREQADKLRKQAKRLAEKNKEEANKLLKQADNYDKLHDKITDSGLTIEQAIQYRLHPTRETVKDMISVAHRAGIEGAKLGAAIGGSISVVTNLIAVHSGDKAFSEAMIDSVTDTLKAAGVGYGTAFVGSTVKSLMQQSPSATLRVVAKTGLPGAIMNVCMASSKSIYCYTKGEIDELELIQEVGNIAVGAVSTSLFTVVGQGLIPIPVLGGVIGSMVGGIIVNTFYDGFLQALNDANTAKEDRIIIEMQCEAAKELSRQYRIALESLFASKLTQLEEERAILQNLFSQKEISADDYCAGMNHFALVFGKKLTINNMAELDEAMQSDKPIII</sequence>
<reference evidence="2 3" key="1">
    <citation type="submission" date="2024-09" db="EMBL/GenBank/DDBJ databases">
        <authorList>
            <person name="Sun Q."/>
            <person name="Mori K."/>
        </authorList>
    </citation>
    <scope>NUCLEOTIDE SEQUENCE [LARGE SCALE GENOMIC DNA]</scope>
    <source>
        <strain evidence="2 3">CCM 7539</strain>
    </source>
</reference>
<organism evidence="2 3">
    <name type="scientific">Gallibacterium trehalosifermentans</name>
    <dbReference type="NCBI Taxonomy" id="516935"/>
    <lineage>
        <taxon>Bacteria</taxon>
        <taxon>Pseudomonadati</taxon>
        <taxon>Pseudomonadota</taxon>
        <taxon>Gammaproteobacteria</taxon>
        <taxon>Pasteurellales</taxon>
        <taxon>Pasteurellaceae</taxon>
        <taxon>Gallibacterium</taxon>
    </lineage>
</organism>
<gene>
    <name evidence="2" type="ORF">ACFFHK_01700</name>
</gene>
<keyword evidence="1" id="KW-0175">Coiled coil</keyword>
<comment type="caution">
    <text evidence="2">The sequence shown here is derived from an EMBL/GenBank/DDBJ whole genome shotgun (WGS) entry which is preliminary data.</text>
</comment>
<keyword evidence="3" id="KW-1185">Reference proteome</keyword>